<dbReference type="Pfam" id="PF13328">
    <property type="entry name" value="HD_4"/>
    <property type="match status" value="1"/>
</dbReference>
<dbReference type="SUPFAM" id="SSF81301">
    <property type="entry name" value="Nucleotidyltransferase"/>
    <property type="match status" value="1"/>
</dbReference>
<dbReference type="Pfam" id="PF02824">
    <property type="entry name" value="TGS"/>
    <property type="match status" value="1"/>
</dbReference>
<dbReference type="HOGENOM" id="CLU_012300_3_0_12"/>
<dbReference type="InterPro" id="IPR007685">
    <property type="entry name" value="RelA_SpoT"/>
</dbReference>
<accession>E1R4R0</accession>
<dbReference type="SMART" id="SM00471">
    <property type="entry name" value="HDc"/>
    <property type="match status" value="1"/>
</dbReference>
<dbReference type="EC" id="2.7.6.5" evidence="5"/>
<dbReference type="InterPro" id="IPR012675">
    <property type="entry name" value="Beta-grasp_dom_sf"/>
</dbReference>
<dbReference type="PROSITE" id="PS51831">
    <property type="entry name" value="HD"/>
    <property type="match status" value="1"/>
</dbReference>
<dbReference type="Gene3D" id="1.10.3210.10">
    <property type="entry name" value="Hypothetical protein af1432"/>
    <property type="match status" value="1"/>
</dbReference>
<dbReference type="OrthoDB" id="9805041at2"/>
<proteinExistence type="inferred from homology"/>
<organism evidence="5 6">
    <name type="scientific">Sediminispirochaeta smaragdinae (strain DSM 11293 / JCM 15392 / SEBR 4228)</name>
    <name type="common">Spirochaeta smaragdinae</name>
    <dbReference type="NCBI Taxonomy" id="573413"/>
    <lineage>
        <taxon>Bacteria</taxon>
        <taxon>Pseudomonadati</taxon>
        <taxon>Spirochaetota</taxon>
        <taxon>Spirochaetia</taxon>
        <taxon>Spirochaetales</taxon>
        <taxon>Spirochaetaceae</taxon>
        <taxon>Sediminispirochaeta</taxon>
    </lineage>
</organism>
<protein>
    <submittedName>
        <fullName evidence="5">(P)ppGpp synthetase I, SpoT/RelA</fullName>
        <ecNumber evidence="5">2.7.6.5</ecNumber>
        <ecNumber evidence="5">3.1.7.2</ecNumber>
    </submittedName>
</protein>
<dbReference type="CDD" id="cd00077">
    <property type="entry name" value="HDc"/>
    <property type="match status" value="1"/>
</dbReference>
<comment type="pathway">
    <text evidence="1">Purine metabolism.</text>
</comment>
<dbReference type="FunFam" id="3.30.460.10:FF:000001">
    <property type="entry name" value="GTP pyrophosphokinase RelA"/>
    <property type="match status" value="1"/>
</dbReference>
<dbReference type="InterPro" id="IPR033655">
    <property type="entry name" value="TGS_RelA/SpoT"/>
</dbReference>
<dbReference type="eggNOG" id="COG0317">
    <property type="taxonomic scope" value="Bacteria"/>
</dbReference>
<name>E1R4R0_SEDSS</name>
<keyword evidence="6" id="KW-1185">Reference proteome</keyword>
<comment type="similarity">
    <text evidence="2">Belongs to the relA/spoT family.</text>
</comment>
<evidence type="ECO:0000313" key="5">
    <source>
        <dbReference type="EMBL" id="ADK82148.1"/>
    </source>
</evidence>
<dbReference type="InterPro" id="IPR006674">
    <property type="entry name" value="HD_domain"/>
</dbReference>
<dbReference type="Gene3D" id="3.10.20.30">
    <property type="match status" value="1"/>
</dbReference>
<dbReference type="GO" id="GO:0008893">
    <property type="term" value="F:guanosine-3',5'-bis(diphosphate) 3'-diphosphatase activity"/>
    <property type="evidence" value="ECO:0007669"/>
    <property type="project" value="UniProtKB-EC"/>
</dbReference>
<evidence type="ECO:0000259" key="3">
    <source>
        <dbReference type="PROSITE" id="PS51831"/>
    </source>
</evidence>
<dbReference type="CDD" id="cd01668">
    <property type="entry name" value="TGS_RSH"/>
    <property type="match status" value="1"/>
</dbReference>
<dbReference type="InterPro" id="IPR004095">
    <property type="entry name" value="TGS"/>
</dbReference>
<dbReference type="SMART" id="SM00954">
    <property type="entry name" value="RelA_SpoT"/>
    <property type="match status" value="1"/>
</dbReference>
<keyword evidence="5" id="KW-0378">Hydrolase</keyword>
<dbReference type="PANTHER" id="PTHR21262">
    <property type="entry name" value="GUANOSINE-3',5'-BIS DIPHOSPHATE 3'-PYROPHOSPHOHYDROLASE"/>
    <property type="match status" value="1"/>
</dbReference>
<gene>
    <name evidence="5" type="ordered locus">Spirs_3047</name>
</gene>
<dbReference type="EC" id="3.1.7.2" evidence="5"/>
<dbReference type="FunFam" id="3.10.20.30:FF:000002">
    <property type="entry name" value="GTP pyrophosphokinase (RelA/SpoT)"/>
    <property type="match status" value="1"/>
</dbReference>
<dbReference type="InterPro" id="IPR004811">
    <property type="entry name" value="RelA/Spo_fam"/>
</dbReference>
<dbReference type="InterPro" id="IPR043519">
    <property type="entry name" value="NT_sf"/>
</dbReference>
<dbReference type="GO" id="GO:0015949">
    <property type="term" value="P:nucleobase-containing small molecule interconversion"/>
    <property type="evidence" value="ECO:0007669"/>
    <property type="project" value="UniProtKB-ARBA"/>
</dbReference>
<evidence type="ECO:0000256" key="2">
    <source>
        <dbReference type="RuleBase" id="RU003847"/>
    </source>
</evidence>
<keyword evidence="5" id="KW-0808">Transferase</keyword>
<feature type="domain" description="TGS" evidence="4">
    <location>
        <begin position="386"/>
        <end position="447"/>
    </location>
</feature>
<dbReference type="GO" id="GO:0015969">
    <property type="term" value="P:guanosine tetraphosphate metabolic process"/>
    <property type="evidence" value="ECO:0007669"/>
    <property type="project" value="InterPro"/>
</dbReference>
<dbReference type="CDD" id="cd05399">
    <property type="entry name" value="NT_Rel-Spo_like"/>
    <property type="match status" value="1"/>
</dbReference>
<dbReference type="Gene3D" id="3.30.460.10">
    <property type="entry name" value="Beta Polymerase, domain 2"/>
    <property type="match status" value="1"/>
</dbReference>
<dbReference type="InterPro" id="IPR003607">
    <property type="entry name" value="HD/PDEase_dom"/>
</dbReference>
<evidence type="ECO:0000256" key="1">
    <source>
        <dbReference type="ARBA" id="ARBA00025704"/>
    </source>
</evidence>
<evidence type="ECO:0000259" key="4">
    <source>
        <dbReference type="PROSITE" id="PS51880"/>
    </source>
</evidence>
<dbReference type="GO" id="GO:0005886">
    <property type="term" value="C:plasma membrane"/>
    <property type="evidence" value="ECO:0007669"/>
    <property type="project" value="TreeGrafter"/>
</dbReference>
<dbReference type="InterPro" id="IPR012676">
    <property type="entry name" value="TGS-like"/>
</dbReference>
<dbReference type="EMBL" id="CP002116">
    <property type="protein sequence ID" value="ADK82148.1"/>
    <property type="molecule type" value="Genomic_DNA"/>
</dbReference>
<comment type="function">
    <text evidence="2">In eubacteria ppGpp (guanosine 3'-diphosphate 5'-diphosphate) is a mediator of the stringent response that coordinates a variety of cellular activities in response to changes in nutritional abundance.</text>
</comment>
<dbReference type="PROSITE" id="PS51880">
    <property type="entry name" value="TGS"/>
    <property type="match status" value="1"/>
</dbReference>
<dbReference type="GO" id="GO:0008728">
    <property type="term" value="F:GTP diphosphokinase activity"/>
    <property type="evidence" value="ECO:0007669"/>
    <property type="project" value="UniProtKB-EC"/>
</dbReference>
<evidence type="ECO:0000313" key="6">
    <source>
        <dbReference type="Proteomes" id="UP000002318"/>
    </source>
</evidence>
<dbReference type="KEGG" id="ssm:Spirs_3047"/>
<dbReference type="NCBIfam" id="TIGR00691">
    <property type="entry name" value="spoT_relA"/>
    <property type="match status" value="1"/>
</dbReference>
<dbReference type="PANTHER" id="PTHR21262:SF31">
    <property type="entry name" value="GTP PYROPHOSPHOKINASE"/>
    <property type="match status" value="1"/>
</dbReference>
<dbReference type="Proteomes" id="UP000002318">
    <property type="component" value="Chromosome"/>
</dbReference>
<dbReference type="Pfam" id="PF04607">
    <property type="entry name" value="RelA_SpoT"/>
    <property type="match status" value="1"/>
</dbReference>
<dbReference type="RefSeq" id="WP_013255607.1">
    <property type="nucleotide sequence ID" value="NC_014364.1"/>
</dbReference>
<sequence>MLSRIEKFNIKLSRFPEKERQKILEAAAWAKALHKNQKRASGEPYFIHPLHVAEFLIDLGLDQEAIIAALLHDVLEDTDIELPELRKRFGKQIGALVDGVTKISIVKAKSKSVQEAETIRKMLFAMTRDIRVIIIKLADKYHNMSTLEYLSPEKRKAIATECLDIYAPLADRLGISWLKAELEDLALKHLNPSAWEYINQFVASKKTERANYLKKIERTLLKAAAAEKIDIEVMARAKHLYSIYLKMKRRKKDISEIYDLLGIRIICSTTSECYTLLGVVHKLWPPIEGRFKDYIAMPKANNYQSLHTTVMGFDGQLIEIQIRTREMHNLAEYGIAAHWVYKQDGSRSDAKSMQELPLINKLKRWDSSKTSSDSFLEEIKADLLKDSIYVFTPRGHIVELPKNATAIDFAYHIHTEVGNKTVGAKADGQIIPLNQPLKNTQVIEILTSNNAHPHVNWLRSVQTSRARLKIRHWLNQHEENLFIDKSIIAKKGPTKGEETVLQVPASSSEKGTTIIKQVMDRARLAFKIGDEKNMMISIAHCCSPSPGDDIVGYVSRGRGIIVHKRNCPNLRHIGDIEERTIEVEWEAASPKTTRQFKVTSRMTSDLFSEIEGAVKKYQGHLIEGKLEEDMKGTLSGRFTMELEGRDDYKKVLKSLRTIPSIINIYPLD</sequence>
<dbReference type="SUPFAM" id="SSF109604">
    <property type="entry name" value="HD-domain/PDEase-like"/>
    <property type="match status" value="1"/>
</dbReference>
<reference evidence="5 6" key="1">
    <citation type="journal article" date="2010" name="Stand. Genomic Sci.">
        <title>Complete genome sequence of Spirochaeta smaragdinae type strain (SEBR 4228).</title>
        <authorList>
            <person name="Mavromatis K."/>
            <person name="Yasawong M."/>
            <person name="Chertkov O."/>
            <person name="Lapidus A."/>
            <person name="Lucas S."/>
            <person name="Nolan M."/>
            <person name="Del Rio T.G."/>
            <person name="Tice H."/>
            <person name="Cheng J.F."/>
            <person name="Pitluck S."/>
            <person name="Liolios K."/>
            <person name="Ivanova N."/>
            <person name="Tapia R."/>
            <person name="Han C."/>
            <person name="Bruce D."/>
            <person name="Goodwin L."/>
            <person name="Pati A."/>
            <person name="Chen A."/>
            <person name="Palaniappan K."/>
            <person name="Land M."/>
            <person name="Hauser L."/>
            <person name="Chang Y.J."/>
            <person name="Jeffries C.D."/>
            <person name="Detter J.C."/>
            <person name="Rohde M."/>
            <person name="Brambilla E."/>
            <person name="Spring S."/>
            <person name="Goker M."/>
            <person name="Sikorski J."/>
            <person name="Woyke T."/>
            <person name="Bristow J."/>
            <person name="Eisen J.A."/>
            <person name="Markowitz V."/>
            <person name="Hugenholtz P."/>
            <person name="Klenk H.P."/>
            <person name="Kyrpides N.C."/>
        </authorList>
    </citation>
    <scope>NUCLEOTIDE SEQUENCE [LARGE SCALE GENOMIC DNA]</scope>
    <source>
        <strain evidence="6">DSM 11293 / JCM 15392 / SEBR 4228</strain>
    </source>
</reference>
<feature type="domain" description="HD" evidence="3">
    <location>
        <begin position="45"/>
        <end position="144"/>
    </location>
</feature>
<dbReference type="AlphaFoldDB" id="E1R4R0"/>
<dbReference type="STRING" id="573413.Spirs_3047"/>
<dbReference type="SUPFAM" id="SSF81271">
    <property type="entry name" value="TGS-like"/>
    <property type="match status" value="1"/>
</dbReference>
<dbReference type="FunFam" id="1.10.3210.10:FF:000001">
    <property type="entry name" value="GTP pyrophosphokinase RelA"/>
    <property type="match status" value="1"/>
</dbReference>